<dbReference type="Gene3D" id="3.40.50.720">
    <property type="entry name" value="NAD(P)-binding Rossmann-like Domain"/>
    <property type="match status" value="1"/>
</dbReference>
<accession>A0ABY1AA06</accession>
<protein>
    <submittedName>
        <fullName evidence="1">Uncharacterized protein</fullName>
    </submittedName>
</protein>
<proteinExistence type="predicted"/>
<evidence type="ECO:0000313" key="2">
    <source>
        <dbReference type="Proteomes" id="UP000182089"/>
    </source>
</evidence>
<dbReference type="Proteomes" id="UP000182089">
    <property type="component" value="Unassembled WGS sequence"/>
</dbReference>
<evidence type="ECO:0000313" key="1">
    <source>
        <dbReference type="EMBL" id="SEM46069.1"/>
    </source>
</evidence>
<organism evidence="1 2">
    <name type="scientific">Ligilactobacillus ruminis</name>
    <dbReference type="NCBI Taxonomy" id="1623"/>
    <lineage>
        <taxon>Bacteria</taxon>
        <taxon>Bacillati</taxon>
        <taxon>Bacillota</taxon>
        <taxon>Bacilli</taxon>
        <taxon>Lactobacillales</taxon>
        <taxon>Lactobacillaceae</taxon>
        <taxon>Ligilactobacillus</taxon>
    </lineage>
</organism>
<sequence>MDGKKSSTDQITEMLLKGTSSPNVIYPVGDVRELADLHILDMQSERADGKRFIVEAEEMAMPQMARLLKENYPDRKVSTMVIPDFLITIMAKFQVQMKVLNTMVGLKYHRDNSKAKELLGWKPRPTMQTVLDMAAYYVENEK</sequence>
<reference evidence="1 2" key="1">
    <citation type="submission" date="2016-10" db="EMBL/GenBank/DDBJ databases">
        <authorList>
            <person name="Varghese N."/>
            <person name="Submissions S."/>
        </authorList>
    </citation>
    <scope>NUCLEOTIDE SEQUENCE [LARGE SCALE GENOMIC DNA]</scope>
    <source>
        <strain evidence="1 2">WC1T17</strain>
    </source>
</reference>
<dbReference type="InterPro" id="IPR036291">
    <property type="entry name" value="NAD(P)-bd_dom_sf"/>
</dbReference>
<dbReference type="SUPFAM" id="SSF51735">
    <property type="entry name" value="NAD(P)-binding Rossmann-fold domains"/>
    <property type="match status" value="1"/>
</dbReference>
<dbReference type="EMBL" id="FOCC01000003">
    <property type="protein sequence ID" value="SEM46069.1"/>
    <property type="molecule type" value="Genomic_DNA"/>
</dbReference>
<comment type="caution">
    <text evidence="1">The sequence shown here is derived from an EMBL/GenBank/DDBJ whole genome shotgun (WGS) entry which is preliminary data.</text>
</comment>
<gene>
    <name evidence="1" type="ORF">SAMN05216431_10312</name>
</gene>
<name>A0ABY1AA06_9LACO</name>